<keyword evidence="3" id="KW-0677">Repeat</keyword>
<dbReference type="GO" id="GO:0006952">
    <property type="term" value="P:defense response"/>
    <property type="evidence" value="ECO:0007669"/>
    <property type="project" value="UniProtKB-KW"/>
</dbReference>
<accession>A0A811P565</accession>
<sequence>MSGGAEMVAGAVVRRVAGMLGEAAWERVELPWMFKDDVEEMKNKLVTVQAVMVDAENRSHGSASVRLWLKKLKSAAYNIEDTMDELEANTMIWRSTTCSVALTSCSLNI</sequence>
<evidence type="ECO:0000256" key="1">
    <source>
        <dbReference type="ARBA" id="ARBA00008894"/>
    </source>
</evidence>
<evidence type="ECO:0000256" key="4">
    <source>
        <dbReference type="ARBA" id="ARBA00022741"/>
    </source>
</evidence>
<dbReference type="Gene3D" id="1.20.5.4130">
    <property type="match status" value="1"/>
</dbReference>
<evidence type="ECO:0000313" key="8">
    <source>
        <dbReference type="EMBL" id="CAD6234988.1"/>
    </source>
</evidence>
<dbReference type="AlphaFoldDB" id="A0A811P565"/>
<keyword evidence="10" id="KW-1185">Reference proteome</keyword>
<keyword evidence="5" id="KW-0611">Plant defense</keyword>
<protein>
    <recommendedName>
        <fullName evidence="7">Disease resistance N-terminal domain-containing protein</fullName>
    </recommendedName>
</protein>
<gene>
    <name evidence="8" type="ORF">NCGR_LOCUS23363</name>
    <name evidence="9" type="ORF">NCGR_LOCUS23388</name>
</gene>
<evidence type="ECO:0000313" key="10">
    <source>
        <dbReference type="Proteomes" id="UP000604825"/>
    </source>
</evidence>
<evidence type="ECO:0000256" key="6">
    <source>
        <dbReference type="SAM" id="Coils"/>
    </source>
</evidence>
<reference evidence="8" key="1">
    <citation type="submission" date="2020-10" db="EMBL/GenBank/DDBJ databases">
        <authorList>
            <person name="Han B."/>
            <person name="Lu T."/>
            <person name="Zhao Q."/>
            <person name="Huang X."/>
            <person name="Zhao Y."/>
        </authorList>
    </citation>
    <scope>NUCLEOTIDE SEQUENCE</scope>
</reference>
<dbReference type="Pfam" id="PF18052">
    <property type="entry name" value="Rx_N"/>
    <property type="match status" value="1"/>
</dbReference>
<dbReference type="Proteomes" id="UP000604825">
    <property type="component" value="Unassembled WGS sequence"/>
</dbReference>
<dbReference type="EMBL" id="CAJGYO010000006">
    <property type="protein sequence ID" value="CAD6235016.1"/>
    <property type="molecule type" value="Genomic_DNA"/>
</dbReference>
<feature type="domain" description="Disease resistance N-terminal" evidence="7">
    <location>
        <begin position="12"/>
        <end position="91"/>
    </location>
</feature>
<evidence type="ECO:0000256" key="3">
    <source>
        <dbReference type="ARBA" id="ARBA00022737"/>
    </source>
</evidence>
<evidence type="ECO:0000256" key="5">
    <source>
        <dbReference type="ARBA" id="ARBA00022821"/>
    </source>
</evidence>
<evidence type="ECO:0000259" key="7">
    <source>
        <dbReference type="Pfam" id="PF18052"/>
    </source>
</evidence>
<evidence type="ECO:0000256" key="2">
    <source>
        <dbReference type="ARBA" id="ARBA00022614"/>
    </source>
</evidence>
<dbReference type="EMBL" id="CAJGYO010000006">
    <property type="protein sequence ID" value="CAD6234988.1"/>
    <property type="molecule type" value="Genomic_DNA"/>
</dbReference>
<keyword evidence="2" id="KW-0433">Leucine-rich repeat</keyword>
<comment type="caution">
    <text evidence="8">The sequence shown here is derived from an EMBL/GenBank/DDBJ whole genome shotgun (WGS) entry which is preliminary data.</text>
</comment>
<keyword evidence="6" id="KW-0175">Coiled coil</keyword>
<dbReference type="OrthoDB" id="685888at2759"/>
<feature type="coiled-coil region" evidence="6">
    <location>
        <begin position="38"/>
        <end position="89"/>
    </location>
</feature>
<evidence type="ECO:0000313" key="9">
    <source>
        <dbReference type="EMBL" id="CAD6235016.1"/>
    </source>
</evidence>
<proteinExistence type="inferred from homology"/>
<keyword evidence="4" id="KW-0547">Nucleotide-binding</keyword>
<dbReference type="InterPro" id="IPR041118">
    <property type="entry name" value="Rx_N"/>
</dbReference>
<organism evidence="8 10">
    <name type="scientific">Miscanthus lutarioriparius</name>
    <dbReference type="NCBI Taxonomy" id="422564"/>
    <lineage>
        <taxon>Eukaryota</taxon>
        <taxon>Viridiplantae</taxon>
        <taxon>Streptophyta</taxon>
        <taxon>Embryophyta</taxon>
        <taxon>Tracheophyta</taxon>
        <taxon>Spermatophyta</taxon>
        <taxon>Magnoliopsida</taxon>
        <taxon>Liliopsida</taxon>
        <taxon>Poales</taxon>
        <taxon>Poaceae</taxon>
        <taxon>PACMAD clade</taxon>
        <taxon>Panicoideae</taxon>
        <taxon>Andropogonodae</taxon>
        <taxon>Andropogoneae</taxon>
        <taxon>Saccharinae</taxon>
        <taxon>Miscanthus</taxon>
    </lineage>
</organism>
<name>A0A811P565_9POAL</name>
<comment type="similarity">
    <text evidence="1">Belongs to the disease resistance NB-LRR family.</text>
</comment>
<dbReference type="GO" id="GO:0000166">
    <property type="term" value="F:nucleotide binding"/>
    <property type="evidence" value="ECO:0007669"/>
    <property type="project" value="UniProtKB-KW"/>
</dbReference>